<dbReference type="PROSITE" id="PS50005">
    <property type="entry name" value="TPR"/>
    <property type="match status" value="1"/>
</dbReference>
<evidence type="ECO:0000256" key="1">
    <source>
        <dbReference type="PROSITE-ProRule" id="PRU00339"/>
    </source>
</evidence>
<dbReference type="Pfam" id="PF13181">
    <property type="entry name" value="TPR_8"/>
    <property type="match status" value="1"/>
</dbReference>
<comment type="caution">
    <text evidence="2">The sequence shown here is derived from an EMBL/GenBank/DDBJ whole genome shotgun (WGS) entry which is preliminary data.</text>
</comment>
<accession>A0ABP2KKM5</accession>
<dbReference type="InterPro" id="IPR011990">
    <property type="entry name" value="TPR-like_helical_dom_sf"/>
</dbReference>
<sequence length="419" mass="48227">MTLKLKDKKTMLNSEKMVASIGNQDLDHADKYFKKALREDPAEVLVELGQYLESIGFLPQAQEIYEKVRFDFPEVNVNLAQIAAEDGNIEEAFLYLDAIPEESEDYLSALIVKADLYQIEGLTDVARDKLLEASQLSDDSLIIFGLAEMEFELGNFEQAIQYYAKLDNRDLLAMTGVSTYERIGKAYASLGKFEAAREFLEKAIEIEYDDTTAFELATLLYDQEEYQKANFYFKQIETMSADFEGYEYVYALSLHAEHKTEEALRMAQQGISKNAFDVQLLLLASQLSYELHDTQSAESYLKQALPLAEDQDEIVLRLSTLYLEEERYEDLVALADYEVDSVLARWNIARAYQALDDDEEAFQIYQDLSKDLADNPEFLQDYAYILREFGYRDQARVTAEKYLALVPDDVNMQTFLEDY</sequence>
<dbReference type="Gene3D" id="1.25.40.10">
    <property type="entry name" value="Tetratricopeptide repeat domain"/>
    <property type="match status" value="2"/>
</dbReference>
<dbReference type="InterPro" id="IPR019734">
    <property type="entry name" value="TPR_rpt"/>
</dbReference>
<dbReference type="SMART" id="SM00028">
    <property type="entry name" value="TPR"/>
    <property type="match status" value="3"/>
</dbReference>
<reference evidence="2 3" key="1">
    <citation type="submission" date="2011-01" db="EMBL/GenBank/DDBJ databases">
        <authorList>
            <person name="Muzny D."/>
            <person name="Qin X."/>
            <person name="Buhay C."/>
            <person name="Dugan-Rocha S."/>
            <person name="Ding Y."/>
            <person name="Chen G."/>
            <person name="Hawes A."/>
            <person name="Holder M."/>
            <person name="Jhangiani S."/>
            <person name="Johnson A."/>
            <person name="Khan Z."/>
            <person name="Li Z."/>
            <person name="Liu W."/>
            <person name="Liu X."/>
            <person name="Perez L."/>
            <person name="Shen H."/>
            <person name="Wang Q."/>
            <person name="Watt J."/>
            <person name="Xi L."/>
            <person name="Xin Y."/>
            <person name="Zhou J."/>
            <person name="Deng J."/>
            <person name="Jiang H."/>
            <person name="Liu Y."/>
            <person name="Qu J."/>
            <person name="Song X.-Z."/>
            <person name="Zhang L."/>
            <person name="Villasana D."/>
            <person name="Johnson A."/>
            <person name="Liu J."/>
            <person name="Liyanage D."/>
            <person name="Lorensuhewa L."/>
            <person name="Robinson T."/>
            <person name="Song A."/>
            <person name="Song B.-B."/>
            <person name="Dinh H."/>
            <person name="Thornton R."/>
            <person name="Coyle M."/>
            <person name="Francisco L."/>
            <person name="Jackson L."/>
            <person name="Javaid M."/>
            <person name="Korchina V."/>
            <person name="Kovar C."/>
            <person name="Mata R."/>
            <person name="Mathew T."/>
            <person name="Ngo R."/>
            <person name="Nguyen L."/>
            <person name="Nguyen N."/>
            <person name="Okwuonu G."/>
            <person name="Ongeri F."/>
            <person name="Pham C."/>
            <person name="Simmons D."/>
            <person name="Wilczek-Boney K."/>
            <person name="Hale W."/>
            <person name="Jakkamsetti A."/>
            <person name="Pham P."/>
            <person name="Ruth R."/>
            <person name="San Lucas F."/>
            <person name="Warren J."/>
            <person name="Zhang J."/>
            <person name="Zhao Z."/>
            <person name="Zhou C."/>
            <person name="Zhu D."/>
            <person name="Lee S."/>
            <person name="Bess C."/>
            <person name="Blankenburg K."/>
            <person name="Forbes L."/>
            <person name="Fu Q."/>
            <person name="Gubbala S."/>
            <person name="Hirani K."/>
            <person name="Jayaseelan J.C."/>
            <person name="Lara F."/>
            <person name="Munidasa M."/>
            <person name="Palculict T."/>
            <person name="Patil S."/>
            <person name="Pu L.-L."/>
            <person name="Saada N."/>
            <person name="Tang L."/>
            <person name="Weissenberger G."/>
            <person name="Zhu Y."/>
            <person name="Hemphill L."/>
            <person name="Shang Y."/>
            <person name="Youmans B."/>
            <person name="Ayvaz T."/>
            <person name="Ross M."/>
            <person name="Santibanez J."/>
            <person name="Aqrawi P."/>
            <person name="Gross S."/>
            <person name="Joshi V."/>
            <person name="Fowler G."/>
            <person name="Nazareth L."/>
            <person name="Reid J."/>
            <person name="Worley K."/>
            <person name="Petrosino J."/>
            <person name="Highlander S."/>
            <person name="Gibbs R."/>
        </authorList>
    </citation>
    <scope>NUCLEOTIDE SEQUENCE [LARGE SCALE GENOMIC DNA]</scope>
    <source>
        <strain evidence="2 3">ATCC 49124</strain>
    </source>
</reference>
<evidence type="ECO:0000313" key="2">
    <source>
        <dbReference type="EMBL" id="EFX96181.1"/>
    </source>
</evidence>
<dbReference type="Pfam" id="PF13432">
    <property type="entry name" value="TPR_16"/>
    <property type="match status" value="1"/>
</dbReference>
<dbReference type="EMBL" id="AEVI01000037">
    <property type="protein sequence ID" value="EFX96181.1"/>
    <property type="molecule type" value="Genomic_DNA"/>
</dbReference>
<dbReference type="Proteomes" id="UP000003697">
    <property type="component" value="Unassembled WGS sequence"/>
</dbReference>
<organism evidence="2 3">
    <name type="scientific">Streptococcus vestibularis ATCC 49124</name>
    <dbReference type="NCBI Taxonomy" id="889206"/>
    <lineage>
        <taxon>Bacteria</taxon>
        <taxon>Bacillati</taxon>
        <taxon>Bacillota</taxon>
        <taxon>Bacilli</taxon>
        <taxon>Lactobacillales</taxon>
        <taxon>Streptococcaceae</taxon>
        <taxon>Streptococcus</taxon>
    </lineage>
</organism>
<protein>
    <submittedName>
        <fullName evidence="2">Tetratricopeptide repeat protein</fullName>
    </submittedName>
</protein>
<dbReference type="PANTHER" id="PTHR12558:SF13">
    <property type="entry name" value="CELL DIVISION CYCLE PROTEIN 27 HOMOLOG"/>
    <property type="match status" value="1"/>
</dbReference>
<feature type="repeat" description="TPR" evidence="1">
    <location>
        <begin position="177"/>
        <end position="210"/>
    </location>
</feature>
<keyword evidence="1" id="KW-0802">TPR repeat</keyword>
<evidence type="ECO:0000313" key="3">
    <source>
        <dbReference type="Proteomes" id="UP000003697"/>
    </source>
</evidence>
<name>A0ABP2KKM5_STRVE</name>
<dbReference type="PANTHER" id="PTHR12558">
    <property type="entry name" value="CELL DIVISION CYCLE 16,23,27"/>
    <property type="match status" value="1"/>
</dbReference>
<dbReference type="SUPFAM" id="SSF48452">
    <property type="entry name" value="TPR-like"/>
    <property type="match status" value="1"/>
</dbReference>
<keyword evidence="3" id="KW-1185">Reference proteome</keyword>
<proteinExistence type="predicted"/>
<gene>
    <name evidence="2" type="ORF">HMPREF9425_0896</name>
</gene>